<protein>
    <recommendedName>
        <fullName evidence="8">Transmembrane protein</fullName>
    </recommendedName>
</protein>
<feature type="transmembrane region" description="Helical" evidence="5">
    <location>
        <begin position="154"/>
        <end position="171"/>
    </location>
</feature>
<proteinExistence type="predicted"/>
<dbReference type="GO" id="GO:0019991">
    <property type="term" value="P:septate junction assembly"/>
    <property type="evidence" value="ECO:0007669"/>
    <property type="project" value="TreeGrafter"/>
</dbReference>
<reference evidence="6 7" key="1">
    <citation type="journal article" date="2016" name="Genome Biol. Evol.">
        <title>Gene Family Evolution Reflects Adaptation to Soil Environmental Stressors in the Genome of the Collembolan Orchesella cincta.</title>
        <authorList>
            <person name="Faddeeva-Vakhrusheva A."/>
            <person name="Derks M.F."/>
            <person name="Anvar S.Y."/>
            <person name="Agamennone V."/>
            <person name="Suring W."/>
            <person name="Smit S."/>
            <person name="van Straalen N.M."/>
            <person name="Roelofs D."/>
        </authorList>
    </citation>
    <scope>NUCLEOTIDE SEQUENCE [LARGE SCALE GENOMIC DNA]</scope>
    <source>
        <tissue evidence="6">Mixed pool</tissue>
    </source>
</reference>
<dbReference type="Gene3D" id="1.20.140.150">
    <property type="match status" value="1"/>
</dbReference>
<sequence>MQSFRADYPVTHRPTNTMIGHPYMENSYYKKRTLSGTVAIFVFLLAVILILVAFSTPYWLESDKRIVGSKFEKLGLWTHCFRSLPDPYDPAMGRFFSGCRWIFDPFTTGYQEIRSFLVPPFFVAVQFFFTMCFVTLLIAIVLVPAYILCYGPGHDYYVLLLRIIGIVLMISG</sequence>
<keyword evidence="2 5" id="KW-0812">Transmembrane</keyword>
<organism evidence="6 7">
    <name type="scientific">Orchesella cincta</name>
    <name type="common">Springtail</name>
    <name type="synonym">Podura cincta</name>
    <dbReference type="NCBI Taxonomy" id="48709"/>
    <lineage>
        <taxon>Eukaryota</taxon>
        <taxon>Metazoa</taxon>
        <taxon>Ecdysozoa</taxon>
        <taxon>Arthropoda</taxon>
        <taxon>Hexapoda</taxon>
        <taxon>Collembola</taxon>
        <taxon>Entomobryomorpha</taxon>
        <taxon>Entomobryoidea</taxon>
        <taxon>Orchesellidae</taxon>
        <taxon>Orchesellinae</taxon>
        <taxon>Orchesella</taxon>
    </lineage>
</organism>
<keyword evidence="7" id="KW-1185">Reference proteome</keyword>
<feature type="transmembrane region" description="Helical" evidence="5">
    <location>
        <begin position="121"/>
        <end position="148"/>
    </location>
</feature>
<dbReference type="AlphaFoldDB" id="A0A1D2NB52"/>
<comment type="caution">
    <text evidence="6">The sequence shown here is derived from an EMBL/GenBank/DDBJ whole genome shotgun (WGS) entry which is preliminary data.</text>
</comment>
<dbReference type="InterPro" id="IPR004031">
    <property type="entry name" value="PMP22/EMP/MP20/Claudin"/>
</dbReference>
<dbReference type="OrthoDB" id="8183827at2759"/>
<dbReference type="GO" id="GO:0016020">
    <property type="term" value="C:membrane"/>
    <property type="evidence" value="ECO:0007669"/>
    <property type="project" value="UniProtKB-SubCell"/>
</dbReference>
<feature type="transmembrane region" description="Helical" evidence="5">
    <location>
        <begin position="38"/>
        <end position="60"/>
    </location>
</feature>
<evidence type="ECO:0000256" key="5">
    <source>
        <dbReference type="SAM" id="Phobius"/>
    </source>
</evidence>
<accession>A0A1D2NB52</accession>
<evidence type="ECO:0000313" key="7">
    <source>
        <dbReference type="Proteomes" id="UP000094527"/>
    </source>
</evidence>
<keyword evidence="3 5" id="KW-1133">Transmembrane helix</keyword>
<dbReference type="OMA" id="MENSYYK"/>
<name>A0A1D2NB52_ORCCI</name>
<dbReference type="GO" id="GO:0005918">
    <property type="term" value="C:septate junction"/>
    <property type="evidence" value="ECO:0007669"/>
    <property type="project" value="TreeGrafter"/>
</dbReference>
<evidence type="ECO:0000256" key="3">
    <source>
        <dbReference type="ARBA" id="ARBA00022989"/>
    </source>
</evidence>
<evidence type="ECO:0000313" key="6">
    <source>
        <dbReference type="EMBL" id="ODN02226.1"/>
    </source>
</evidence>
<keyword evidence="4 5" id="KW-0472">Membrane</keyword>
<dbReference type="PANTHER" id="PTHR21284:SF6">
    <property type="entry name" value="SINUOUS"/>
    <property type="match status" value="1"/>
</dbReference>
<comment type="subcellular location">
    <subcellularLocation>
        <location evidence="1">Membrane</location>
        <topology evidence="1">Multi-pass membrane protein</topology>
    </subcellularLocation>
</comment>
<gene>
    <name evidence="6" type="ORF">Ocin01_04467</name>
</gene>
<evidence type="ECO:0008006" key="8">
    <source>
        <dbReference type="Google" id="ProtNLM"/>
    </source>
</evidence>
<dbReference type="PANTHER" id="PTHR21284">
    <property type="entry name" value="EG:80H7.2 PROTEIN"/>
    <property type="match status" value="1"/>
</dbReference>
<evidence type="ECO:0000256" key="2">
    <source>
        <dbReference type="ARBA" id="ARBA00022692"/>
    </source>
</evidence>
<evidence type="ECO:0000256" key="1">
    <source>
        <dbReference type="ARBA" id="ARBA00004141"/>
    </source>
</evidence>
<dbReference type="GO" id="GO:0035151">
    <property type="term" value="P:regulation of tube size, open tracheal system"/>
    <property type="evidence" value="ECO:0007669"/>
    <property type="project" value="TreeGrafter"/>
</dbReference>
<dbReference type="EMBL" id="LJIJ01000120">
    <property type="protein sequence ID" value="ODN02226.1"/>
    <property type="molecule type" value="Genomic_DNA"/>
</dbReference>
<dbReference type="STRING" id="48709.A0A1D2NB52"/>
<dbReference type="Pfam" id="PF13903">
    <property type="entry name" value="Claudin_2"/>
    <property type="match status" value="1"/>
</dbReference>
<dbReference type="Proteomes" id="UP000094527">
    <property type="component" value="Unassembled WGS sequence"/>
</dbReference>
<evidence type="ECO:0000256" key="4">
    <source>
        <dbReference type="ARBA" id="ARBA00023136"/>
    </source>
</evidence>